<reference evidence="4" key="2">
    <citation type="submission" date="2017-02" db="EMBL/GenBank/DDBJ databases">
        <title>Sunflower complete genome.</title>
        <authorList>
            <person name="Langlade N."/>
            <person name="Munos S."/>
        </authorList>
    </citation>
    <scope>NUCLEOTIDE SEQUENCE [LARGE SCALE GENOMIC DNA]</scope>
    <source>
        <tissue evidence="4">Leaves</tissue>
    </source>
</reference>
<reference evidence="3 5" key="1">
    <citation type="journal article" date="2017" name="Nature">
        <title>The sunflower genome provides insights into oil metabolism, flowering and Asterid evolution.</title>
        <authorList>
            <person name="Badouin H."/>
            <person name="Gouzy J."/>
            <person name="Grassa C.J."/>
            <person name="Murat F."/>
            <person name="Staton S.E."/>
            <person name="Cottret L."/>
            <person name="Lelandais-Briere C."/>
            <person name="Owens G.L."/>
            <person name="Carrere S."/>
            <person name="Mayjonade B."/>
            <person name="Legrand L."/>
            <person name="Gill N."/>
            <person name="Kane N.C."/>
            <person name="Bowers J.E."/>
            <person name="Hubner S."/>
            <person name="Bellec A."/>
            <person name="Berard A."/>
            <person name="Berges H."/>
            <person name="Blanchet N."/>
            <person name="Boniface M.C."/>
            <person name="Brunel D."/>
            <person name="Catrice O."/>
            <person name="Chaidir N."/>
            <person name="Claudel C."/>
            <person name="Donnadieu C."/>
            <person name="Faraut T."/>
            <person name="Fievet G."/>
            <person name="Helmstetter N."/>
            <person name="King M."/>
            <person name="Knapp S.J."/>
            <person name="Lai Z."/>
            <person name="Le Paslier M.C."/>
            <person name="Lippi Y."/>
            <person name="Lorenzon L."/>
            <person name="Mandel J.R."/>
            <person name="Marage G."/>
            <person name="Marchand G."/>
            <person name="Marquand E."/>
            <person name="Bret-Mestries E."/>
            <person name="Morien E."/>
            <person name="Nambeesan S."/>
            <person name="Nguyen T."/>
            <person name="Pegot-Espagnet P."/>
            <person name="Pouilly N."/>
            <person name="Raftis F."/>
            <person name="Sallet E."/>
            <person name="Schiex T."/>
            <person name="Thomas J."/>
            <person name="Vandecasteele C."/>
            <person name="Vares D."/>
            <person name="Vear F."/>
            <person name="Vautrin S."/>
            <person name="Crespi M."/>
            <person name="Mangin B."/>
            <person name="Burke J.M."/>
            <person name="Salse J."/>
            <person name="Munos S."/>
            <person name="Vincourt P."/>
            <person name="Rieseberg L.H."/>
            <person name="Langlade N.B."/>
        </authorList>
    </citation>
    <scope>NUCLEOTIDE SEQUENCE [LARGE SCALE GENOMIC DNA]</scope>
    <source>
        <strain evidence="5">cv. SF193</strain>
        <tissue evidence="3">Leaves</tissue>
    </source>
</reference>
<dbReference type="PROSITE" id="PS51272">
    <property type="entry name" value="SLH"/>
    <property type="match status" value="1"/>
</dbReference>
<keyword evidence="1" id="KW-1133">Transmembrane helix</keyword>
<accession>A0A251T209</accession>
<dbReference type="OMA" id="CFSNPLH"/>
<proteinExistence type="predicted"/>
<keyword evidence="5" id="KW-1185">Reference proteome</keyword>
<evidence type="ECO:0000313" key="3">
    <source>
        <dbReference type="EMBL" id="KAF5777427.1"/>
    </source>
</evidence>
<dbReference type="InParanoid" id="A0A251T209"/>
<dbReference type="Proteomes" id="UP000215914">
    <property type="component" value="Chromosome 12"/>
</dbReference>
<name>A0A251T209_HELAN</name>
<evidence type="ECO:0000256" key="1">
    <source>
        <dbReference type="SAM" id="Phobius"/>
    </source>
</evidence>
<dbReference type="EMBL" id="MNCJ02000327">
    <property type="protein sequence ID" value="KAF5777427.1"/>
    <property type="molecule type" value="Genomic_DNA"/>
</dbReference>
<feature type="transmembrane region" description="Helical" evidence="1">
    <location>
        <begin position="99"/>
        <end position="120"/>
    </location>
</feature>
<evidence type="ECO:0000313" key="4">
    <source>
        <dbReference type="EMBL" id="OTG04702.1"/>
    </source>
</evidence>
<dbReference type="OrthoDB" id="1931230at2759"/>
<sequence>MCSSSSTPTFFPLHTPRTNRHFLKHPYPFPPLTHDLNINLRPTNPRTRKIISLSSSVAQDNLKLSWASSDKQDVEDYNGWAIVEESVGSRKQSRGLPTFVLVGIGTSVAALLAVFAHFGLSRKGFVLRFSSPFHVSVDKKSLGSEDGLKVDEGLNEPLVENVDEEVDAIAKEVNGHGKWEEGKPGRVVVPVSADATQQEALSWLKNLKIIEDEVKADELCTRREYARWLVLVNSRLERNPRHRILPSVALAGSTVNAFNDISAEDPDFEYIQALAEAGVVLSKLSGENLTSDLDSIKSSGGVNFFPERLISREDLIGWRAKLEYQVMSGLNEEILRNKIGFLDARELKPDVLAVLFRDTLTNEKSIMRKVFGQIKRFQPAKPCTKAQAAVALTSGRITNSIRHEFAKREAENTSRKIAMKEIKSAILERGEIQRFWEKKIADERRRYLEVEAAYLEVLNDLENEKNNQDNVASNYLKEVAALECQKQLLCSLKEEVDEMNERIGSERAGYVDEERKVRSTVRELEVKYEKILDSKSILEAELEALRILRSWIEDEAKKGQARTKVLEEVGRRWKWGGSSS</sequence>
<dbReference type="Gramene" id="mRNA:HanXRQr2_Chr12g0535471">
    <property type="protein sequence ID" value="mRNA:HanXRQr2_Chr12g0535471"/>
    <property type="gene ID" value="HanXRQr2_Chr12g0535471"/>
</dbReference>
<reference evidence="3" key="3">
    <citation type="submission" date="2020-06" db="EMBL/GenBank/DDBJ databases">
        <title>Helianthus annuus Genome sequencing and assembly Release 2.</title>
        <authorList>
            <person name="Gouzy J."/>
            <person name="Langlade N."/>
            <person name="Munos S."/>
        </authorList>
    </citation>
    <scope>NUCLEOTIDE SEQUENCE</scope>
    <source>
        <tissue evidence="3">Leaves</tissue>
    </source>
</reference>
<keyword evidence="1" id="KW-0472">Membrane</keyword>
<keyword evidence="1" id="KW-0812">Transmembrane</keyword>
<organism evidence="4 5">
    <name type="scientific">Helianthus annuus</name>
    <name type="common">Common sunflower</name>
    <dbReference type="NCBI Taxonomy" id="4232"/>
    <lineage>
        <taxon>Eukaryota</taxon>
        <taxon>Viridiplantae</taxon>
        <taxon>Streptophyta</taxon>
        <taxon>Embryophyta</taxon>
        <taxon>Tracheophyta</taxon>
        <taxon>Spermatophyta</taxon>
        <taxon>Magnoliopsida</taxon>
        <taxon>eudicotyledons</taxon>
        <taxon>Gunneridae</taxon>
        <taxon>Pentapetalae</taxon>
        <taxon>asterids</taxon>
        <taxon>campanulids</taxon>
        <taxon>Asterales</taxon>
        <taxon>Asteraceae</taxon>
        <taxon>Asteroideae</taxon>
        <taxon>Heliantheae alliance</taxon>
        <taxon>Heliantheae</taxon>
        <taxon>Helianthus</taxon>
    </lineage>
</organism>
<gene>
    <name evidence="4" type="ORF">HannXRQ_Chr12g0365331</name>
    <name evidence="3" type="ORF">HanXRQr2_Chr12g0535471</name>
</gene>
<dbReference type="PANTHER" id="PTHR33740:SF1">
    <property type="entry name" value="SLH DOMAIN PROTEIN"/>
    <property type="match status" value="1"/>
</dbReference>
<dbReference type="InterPro" id="IPR001119">
    <property type="entry name" value="SLH_dom"/>
</dbReference>
<dbReference type="EMBL" id="CM007901">
    <property type="protein sequence ID" value="OTG04702.1"/>
    <property type="molecule type" value="Genomic_DNA"/>
</dbReference>
<feature type="domain" description="SLH" evidence="2">
    <location>
        <begin position="254"/>
        <end position="333"/>
    </location>
</feature>
<dbReference type="AlphaFoldDB" id="A0A251T209"/>
<evidence type="ECO:0000313" key="5">
    <source>
        <dbReference type="Proteomes" id="UP000215914"/>
    </source>
</evidence>
<dbReference type="PANTHER" id="PTHR33740">
    <property type="entry name" value="GPI-ANCHORED ADHESIN-LIKE PROTEIN"/>
    <property type="match status" value="1"/>
</dbReference>
<dbReference type="FunCoup" id="A0A251T209">
    <property type="interactions" value="3118"/>
</dbReference>
<protein>
    <submittedName>
        <fullName evidence="3">S-layer domain-containing protein</fullName>
    </submittedName>
</protein>
<evidence type="ECO:0000259" key="2">
    <source>
        <dbReference type="PROSITE" id="PS51272"/>
    </source>
</evidence>